<evidence type="ECO:0000256" key="1">
    <source>
        <dbReference type="SAM" id="MobiDB-lite"/>
    </source>
</evidence>
<dbReference type="AlphaFoldDB" id="A0A7X0RFC9"/>
<dbReference type="RefSeq" id="WP_185252336.1">
    <property type="nucleotide sequence ID" value="NZ_JACKXE010000001.1"/>
</dbReference>
<organism evidence="2 3">
    <name type="scientific">Nocardioides luti</name>
    <dbReference type="NCBI Taxonomy" id="2761101"/>
    <lineage>
        <taxon>Bacteria</taxon>
        <taxon>Bacillati</taxon>
        <taxon>Actinomycetota</taxon>
        <taxon>Actinomycetes</taxon>
        <taxon>Propionibacteriales</taxon>
        <taxon>Nocardioidaceae</taxon>
        <taxon>Nocardioides</taxon>
    </lineage>
</organism>
<feature type="region of interest" description="Disordered" evidence="1">
    <location>
        <begin position="44"/>
        <end position="68"/>
    </location>
</feature>
<reference evidence="2 3" key="1">
    <citation type="submission" date="2020-08" db="EMBL/GenBank/DDBJ databases">
        <authorList>
            <person name="Seo M.-J."/>
        </authorList>
    </citation>
    <scope>NUCLEOTIDE SEQUENCE [LARGE SCALE GENOMIC DNA]</scope>
    <source>
        <strain evidence="2 3">KIGAM211</strain>
    </source>
</reference>
<gene>
    <name evidence="2" type="ORF">H5V45_07405</name>
</gene>
<keyword evidence="3" id="KW-1185">Reference proteome</keyword>
<sequence>MKLWRVLGVAGLAGVAATGVIIARDQRQRAQLTPEQVRERLHERLESGRSAGGSTAAAAVEAESSESD</sequence>
<dbReference type="EMBL" id="JACKXE010000001">
    <property type="protein sequence ID" value="MBB6627145.1"/>
    <property type="molecule type" value="Genomic_DNA"/>
</dbReference>
<dbReference type="Proteomes" id="UP000523955">
    <property type="component" value="Unassembled WGS sequence"/>
</dbReference>
<protein>
    <submittedName>
        <fullName evidence="2">Uncharacterized protein</fullName>
    </submittedName>
</protein>
<accession>A0A7X0RFC9</accession>
<proteinExistence type="predicted"/>
<evidence type="ECO:0000313" key="2">
    <source>
        <dbReference type="EMBL" id="MBB6627145.1"/>
    </source>
</evidence>
<name>A0A7X0RFC9_9ACTN</name>
<comment type="caution">
    <text evidence="2">The sequence shown here is derived from an EMBL/GenBank/DDBJ whole genome shotgun (WGS) entry which is preliminary data.</text>
</comment>
<evidence type="ECO:0000313" key="3">
    <source>
        <dbReference type="Proteomes" id="UP000523955"/>
    </source>
</evidence>
<feature type="compositionally biased region" description="Low complexity" evidence="1">
    <location>
        <begin position="48"/>
        <end position="62"/>
    </location>
</feature>